<keyword evidence="3" id="KW-0813">Transport</keyword>
<reference evidence="10" key="1">
    <citation type="submission" date="2013-04" db="EMBL/GenBank/DDBJ databases">
        <authorList>
            <person name="Qu J."/>
            <person name="Murali S.C."/>
            <person name="Bandaranaike D."/>
            <person name="Bellair M."/>
            <person name="Blankenburg K."/>
            <person name="Chao H."/>
            <person name="Dinh H."/>
            <person name="Doddapaneni H."/>
            <person name="Downs B."/>
            <person name="Dugan-Rocha S."/>
            <person name="Elkadiri S."/>
            <person name="Gnanaolivu R.D."/>
            <person name="Hernandez B."/>
            <person name="Javaid M."/>
            <person name="Jayaseelan J.C."/>
            <person name="Lee S."/>
            <person name="Li M."/>
            <person name="Ming W."/>
            <person name="Munidasa M."/>
            <person name="Muniz J."/>
            <person name="Nguyen L."/>
            <person name="Ongeri F."/>
            <person name="Osuji N."/>
            <person name="Pu L.-L."/>
            <person name="Puazo M."/>
            <person name="Qu C."/>
            <person name="Quiroz J."/>
            <person name="Raj R."/>
            <person name="Weissenberger G."/>
            <person name="Xin Y."/>
            <person name="Zou X."/>
            <person name="Han Y."/>
            <person name="Richards S."/>
            <person name="Worley K."/>
            <person name="Muzny D."/>
            <person name="Gibbs R."/>
        </authorList>
    </citation>
    <scope>NUCLEOTIDE SEQUENCE</scope>
    <source>
        <strain evidence="10">Sampled in the wild</strain>
    </source>
</reference>
<dbReference type="SUPFAM" id="SSF52540">
    <property type="entry name" value="P-loop containing nucleoside triphosphate hydrolases"/>
    <property type="match status" value="1"/>
</dbReference>
<dbReference type="InterPro" id="IPR017871">
    <property type="entry name" value="ABC_transporter-like_CS"/>
</dbReference>
<dbReference type="PANTHER" id="PTHR48041:SF32">
    <property type="entry name" value="PROTEIN WHITE-LIKE PROTEIN"/>
    <property type="match status" value="1"/>
</dbReference>
<dbReference type="GO" id="GO:0140359">
    <property type="term" value="F:ABC-type transporter activity"/>
    <property type="evidence" value="ECO:0007669"/>
    <property type="project" value="InterPro"/>
</dbReference>
<dbReference type="EMBL" id="KZ308555">
    <property type="protein sequence ID" value="KAG8231415.1"/>
    <property type="molecule type" value="Genomic_DNA"/>
</dbReference>
<dbReference type="SMART" id="SM00382">
    <property type="entry name" value="AAA"/>
    <property type="match status" value="1"/>
</dbReference>
<keyword evidence="5" id="KW-0547">Nucleotide-binding</keyword>
<organism evidence="10 11">
    <name type="scientific">Ladona fulva</name>
    <name type="common">Scarce chaser dragonfly</name>
    <name type="synonym">Libellula fulva</name>
    <dbReference type="NCBI Taxonomy" id="123851"/>
    <lineage>
        <taxon>Eukaryota</taxon>
        <taxon>Metazoa</taxon>
        <taxon>Ecdysozoa</taxon>
        <taxon>Arthropoda</taxon>
        <taxon>Hexapoda</taxon>
        <taxon>Insecta</taxon>
        <taxon>Pterygota</taxon>
        <taxon>Palaeoptera</taxon>
        <taxon>Odonata</taxon>
        <taxon>Epiprocta</taxon>
        <taxon>Anisoptera</taxon>
        <taxon>Libelluloidea</taxon>
        <taxon>Libellulidae</taxon>
        <taxon>Ladona</taxon>
    </lineage>
</organism>
<keyword evidence="4" id="KW-0812">Transmembrane</keyword>
<dbReference type="InterPro" id="IPR003439">
    <property type="entry name" value="ABC_transporter-like_ATP-bd"/>
</dbReference>
<evidence type="ECO:0000256" key="8">
    <source>
        <dbReference type="ARBA" id="ARBA00023136"/>
    </source>
</evidence>
<evidence type="ECO:0000313" key="11">
    <source>
        <dbReference type="Proteomes" id="UP000792457"/>
    </source>
</evidence>
<reference evidence="10" key="2">
    <citation type="submission" date="2017-10" db="EMBL/GenBank/DDBJ databases">
        <title>Ladona fulva Genome sequencing and assembly.</title>
        <authorList>
            <person name="Murali S."/>
            <person name="Richards S."/>
            <person name="Bandaranaike D."/>
            <person name="Bellair M."/>
            <person name="Blankenburg K."/>
            <person name="Chao H."/>
            <person name="Dinh H."/>
            <person name="Doddapaneni H."/>
            <person name="Dugan-Rocha S."/>
            <person name="Elkadiri S."/>
            <person name="Gnanaolivu R."/>
            <person name="Hernandez B."/>
            <person name="Skinner E."/>
            <person name="Javaid M."/>
            <person name="Lee S."/>
            <person name="Li M."/>
            <person name="Ming W."/>
            <person name="Munidasa M."/>
            <person name="Muniz J."/>
            <person name="Nguyen L."/>
            <person name="Hughes D."/>
            <person name="Osuji N."/>
            <person name="Pu L.-L."/>
            <person name="Puazo M."/>
            <person name="Qu C."/>
            <person name="Quiroz J."/>
            <person name="Raj R."/>
            <person name="Weissenberger G."/>
            <person name="Xin Y."/>
            <person name="Zou X."/>
            <person name="Han Y."/>
            <person name="Worley K."/>
            <person name="Muzny D."/>
            <person name="Gibbs R."/>
        </authorList>
    </citation>
    <scope>NUCLEOTIDE SEQUENCE</scope>
    <source>
        <strain evidence="10">Sampled in the wild</strain>
    </source>
</reference>
<dbReference type="Gene3D" id="3.40.50.300">
    <property type="entry name" value="P-loop containing nucleotide triphosphate hydrolases"/>
    <property type="match status" value="1"/>
</dbReference>
<keyword evidence="7" id="KW-1133">Transmembrane helix</keyword>
<dbReference type="PROSITE" id="PS00211">
    <property type="entry name" value="ABC_TRANSPORTER_1"/>
    <property type="match status" value="1"/>
</dbReference>
<dbReference type="GO" id="GO:0005886">
    <property type="term" value="C:plasma membrane"/>
    <property type="evidence" value="ECO:0007669"/>
    <property type="project" value="TreeGrafter"/>
</dbReference>
<gene>
    <name evidence="10" type="ORF">J437_LFUL012425</name>
</gene>
<evidence type="ECO:0000256" key="5">
    <source>
        <dbReference type="ARBA" id="ARBA00022741"/>
    </source>
</evidence>
<accession>A0A8K0KAL4</accession>
<evidence type="ECO:0000256" key="2">
    <source>
        <dbReference type="ARBA" id="ARBA00005814"/>
    </source>
</evidence>
<keyword evidence="6" id="KW-0067">ATP-binding</keyword>
<dbReference type="PANTHER" id="PTHR48041">
    <property type="entry name" value="ABC TRANSPORTER G FAMILY MEMBER 28"/>
    <property type="match status" value="1"/>
</dbReference>
<evidence type="ECO:0000256" key="4">
    <source>
        <dbReference type="ARBA" id="ARBA00022692"/>
    </source>
</evidence>
<comment type="subcellular location">
    <subcellularLocation>
        <location evidence="1">Membrane</location>
        <topology evidence="1">Multi-pass membrane protein</topology>
    </subcellularLocation>
</comment>
<dbReference type="OrthoDB" id="66620at2759"/>
<evidence type="ECO:0000256" key="6">
    <source>
        <dbReference type="ARBA" id="ARBA00022840"/>
    </source>
</evidence>
<dbReference type="FunFam" id="3.40.50.300:FF:001077">
    <property type="entry name" value="Uncharacterized protein, isoform A"/>
    <property type="match status" value="1"/>
</dbReference>
<evidence type="ECO:0000256" key="3">
    <source>
        <dbReference type="ARBA" id="ARBA00022448"/>
    </source>
</evidence>
<dbReference type="GO" id="GO:0005524">
    <property type="term" value="F:ATP binding"/>
    <property type="evidence" value="ECO:0007669"/>
    <property type="project" value="UniProtKB-KW"/>
</dbReference>
<comment type="caution">
    <text evidence="10">The sequence shown here is derived from an EMBL/GenBank/DDBJ whole genome shotgun (WGS) entry which is preliminary data.</text>
</comment>
<dbReference type="InterPro" id="IPR043926">
    <property type="entry name" value="ABCG_dom"/>
</dbReference>
<keyword evidence="8" id="KW-0472">Membrane</keyword>
<protein>
    <recommendedName>
        <fullName evidence="9">ABC transporter domain-containing protein</fullName>
    </recommendedName>
</protein>
<dbReference type="GO" id="GO:0016887">
    <property type="term" value="F:ATP hydrolysis activity"/>
    <property type="evidence" value="ECO:0007669"/>
    <property type="project" value="InterPro"/>
</dbReference>
<evidence type="ECO:0000313" key="10">
    <source>
        <dbReference type="EMBL" id="KAG8231415.1"/>
    </source>
</evidence>
<dbReference type="Pfam" id="PF00005">
    <property type="entry name" value="ABC_tran"/>
    <property type="match status" value="1"/>
</dbReference>
<dbReference type="InterPro" id="IPR027417">
    <property type="entry name" value="P-loop_NTPase"/>
</dbReference>
<dbReference type="Proteomes" id="UP000792457">
    <property type="component" value="Unassembled WGS sequence"/>
</dbReference>
<evidence type="ECO:0000259" key="9">
    <source>
        <dbReference type="PROSITE" id="PS50893"/>
    </source>
</evidence>
<dbReference type="InterPro" id="IPR050352">
    <property type="entry name" value="ABCG_transporters"/>
</dbReference>
<feature type="domain" description="ABC transporter" evidence="9">
    <location>
        <begin position="1"/>
        <end position="221"/>
    </location>
</feature>
<keyword evidence="11" id="KW-1185">Reference proteome</keyword>
<dbReference type="Pfam" id="PF19055">
    <property type="entry name" value="ABC2_membrane_7"/>
    <property type="match status" value="1"/>
</dbReference>
<dbReference type="AlphaFoldDB" id="A0A8K0KAL4"/>
<comment type="similarity">
    <text evidence="2">Belongs to the ABC transporter superfamily. ABCG family. Eye pigment precursor importer (TC 3.A.1.204) subfamily.</text>
</comment>
<dbReference type="PROSITE" id="PS50893">
    <property type="entry name" value="ABC_TRANSPORTER_2"/>
    <property type="match status" value="1"/>
</dbReference>
<sequence>MLNGVSGRFLSGELTAIMGPSGAGKTTLLNVLTGFSTNGMSGCVRALGRMGCGGSLLRKQSCYIMQDDRLWPHLTTFEALELAAKLRLPRGTTPKKRRLVVENILDTLGLTASSSVRSGSLSGGQRKRLSVALELVSNPSVIFLDEPTTGLDSSSAVQCIALLRQLARGGRTVIMTLHQPSAFQYEMLDHVYVLGQGGQCVYNGAPEMTVPFLASIGLPCPLYHSPADFLIEVASGDLGDHTKKMVEAVKGSGACMEKWRRAKKEDDNGTIIKHNPAELSDISGWQIISPVAADPTKTTIEEKEVWEDSRPISEFAKFRILLGRALWQIHCEWVRKMTYCSILRNFFL</sequence>
<dbReference type="InterPro" id="IPR003593">
    <property type="entry name" value="AAA+_ATPase"/>
</dbReference>
<evidence type="ECO:0000256" key="1">
    <source>
        <dbReference type="ARBA" id="ARBA00004141"/>
    </source>
</evidence>
<name>A0A8K0KAL4_LADFU</name>
<evidence type="ECO:0000256" key="7">
    <source>
        <dbReference type="ARBA" id="ARBA00022989"/>
    </source>
</evidence>
<proteinExistence type="inferred from homology"/>